<evidence type="ECO:0000256" key="1">
    <source>
        <dbReference type="ARBA" id="ARBA00004141"/>
    </source>
</evidence>
<dbReference type="Gene3D" id="1.20.1250.20">
    <property type="entry name" value="MFS general substrate transporter like domains"/>
    <property type="match status" value="1"/>
</dbReference>
<comment type="similarity">
    <text evidence="6">Belongs to the major facilitator superfamily. Allantoate permease family.</text>
</comment>
<evidence type="ECO:0000256" key="4">
    <source>
        <dbReference type="ARBA" id="ARBA00022989"/>
    </source>
</evidence>
<dbReference type="OrthoDB" id="3639251at2759"/>
<feature type="transmembrane region" description="Helical" evidence="7">
    <location>
        <begin position="326"/>
        <end position="348"/>
    </location>
</feature>
<feature type="transmembrane region" description="Helical" evidence="7">
    <location>
        <begin position="420"/>
        <end position="440"/>
    </location>
</feature>
<feature type="transmembrane region" description="Helical" evidence="7">
    <location>
        <begin position="300"/>
        <end position="319"/>
    </location>
</feature>
<keyword evidence="2" id="KW-0813">Transport</keyword>
<keyword evidence="5 7" id="KW-0472">Membrane</keyword>
<dbReference type="SUPFAM" id="SSF103473">
    <property type="entry name" value="MFS general substrate transporter"/>
    <property type="match status" value="1"/>
</dbReference>
<sequence>MDFLRAAFASSYGPNKPKFFFWYPSGTTSAEKKLLHKIDFFILSYACLGYFAKWLDQANLSNAYVSGMKEDLRMYGTEYNLATTCFQVGTILGGIPSNLLLTWVPPRYLLPGQEFIWLYPLRFFIGLLEGSSFVGIQYVLGSWYKRTEIGKRTAIFACSAYVGTMVSGYIQSGVQASLGGNLGIEPWRWVFIIDGIITVVIAMYGIAFFPDTPEKTTAFYFTEQEKERAVERLVEDDREPKGEFSWNIFVRVVQSWQFYALSILWCFWNTTVGKVGNTVMQLYLKNDTEHTWSVYQINNIPTAINGWNIVMILFLNVYVDATGNRMTAVMINIFSLILGTALLTAWPLPLGARILSYLLASLDGPLSPLYLAWANILCSSDKQVRALTLACMNSFGAAVTTLIQQFLYPVTDAPEYRKGFPVSLACVCAMSGYVFVVRGLELREERRKSVEGVDVEEGVEGVGVRAEKVG</sequence>
<dbReference type="GO" id="GO:0016020">
    <property type="term" value="C:membrane"/>
    <property type="evidence" value="ECO:0007669"/>
    <property type="project" value="UniProtKB-SubCell"/>
</dbReference>
<name>A0A8H4IZM8_9PEZI</name>
<dbReference type="Proteomes" id="UP000572817">
    <property type="component" value="Unassembled WGS sequence"/>
</dbReference>
<protein>
    <submittedName>
        <fullName evidence="8">Mfs general substrate transporter protein</fullName>
    </submittedName>
</protein>
<dbReference type="InterPro" id="IPR036259">
    <property type="entry name" value="MFS_trans_sf"/>
</dbReference>
<dbReference type="PANTHER" id="PTHR43791:SF39">
    <property type="entry name" value="TRANSPORTER LIZ1_SEO1, PUTATIVE (AFU_ORTHOLOGUE AFUA_3G00980)-RELATED"/>
    <property type="match status" value="1"/>
</dbReference>
<comment type="subcellular location">
    <subcellularLocation>
        <location evidence="1">Membrane</location>
        <topology evidence="1">Multi-pass membrane protein</topology>
    </subcellularLocation>
</comment>
<dbReference type="FunFam" id="1.20.1250.20:FF:000065">
    <property type="entry name" value="Putative MFS pantothenate transporter"/>
    <property type="match status" value="1"/>
</dbReference>
<feature type="transmembrane region" description="Helical" evidence="7">
    <location>
        <begin position="153"/>
        <end position="170"/>
    </location>
</feature>
<dbReference type="InterPro" id="IPR011701">
    <property type="entry name" value="MFS"/>
</dbReference>
<feature type="transmembrane region" description="Helical" evidence="7">
    <location>
        <begin position="190"/>
        <end position="209"/>
    </location>
</feature>
<feature type="transmembrane region" description="Helical" evidence="7">
    <location>
        <begin position="79"/>
        <end position="101"/>
    </location>
</feature>
<evidence type="ECO:0000256" key="6">
    <source>
        <dbReference type="ARBA" id="ARBA00037968"/>
    </source>
</evidence>
<feature type="transmembrane region" description="Helical" evidence="7">
    <location>
        <begin position="386"/>
        <end position="408"/>
    </location>
</feature>
<keyword evidence="3 7" id="KW-0812">Transmembrane</keyword>
<reference evidence="8" key="1">
    <citation type="submission" date="2020-04" db="EMBL/GenBank/DDBJ databases">
        <title>Genome Assembly and Annotation of Botryosphaeria dothidea sdau 11-99, a Latent Pathogen of Apple Fruit Ring Rot in China.</title>
        <authorList>
            <person name="Yu C."/>
            <person name="Diao Y."/>
            <person name="Lu Q."/>
            <person name="Zhao J."/>
            <person name="Cui S."/>
            <person name="Peng C."/>
            <person name="He B."/>
            <person name="Liu H."/>
        </authorList>
    </citation>
    <scope>NUCLEOTIDE SEQUENCE [LARGE SCALE GENOMIC DNA]</scope>
    <source>
        <strain evidence="8">Sdau11-99</strain>
    </source>
</reference>
<keyword evidence="4 7" id="KW-1133">Transmembrane helix</keyword>
<dbReference type="PANTHER" id="PTHR43791">
    <property type="entry name" value="PERMEASE-RELATED"/>
    <property type="match status" value="1"/>
</dbReference>
<comment type="caution">
    <text evidence="8">The sequence shown here is derived from an EMBL/GenBank/DDBJ whole genome shotgun (WGS) entry which is preliminary data.</text>
</comment>
<evidence type="ECO:0000256" key="7">
    <source>
        <dbReference type="SAM" id="Phobius"/>
    </source>
</evidence>
<dbReference type="EMBL" id="WWBZ02000016">
    <property type="protein sequence ID" value="KAF4310335.1"/>
    <property type="molecule type" value="Genomic_DNA"/>
</dbReference>
<feature type="transmembrane region" description="Helical" evidence="7">
    <location>
        <begin position="354"/>
        <end position="374"/>
    </location>
</feature>
<evidence type="ECO:0000313" key="8">
    <source>
        <dbReference type="EMBL" id="KAF4310335.1"/>
    </source>
</evidence>
<evidence type="ECO:0000313" key="9">
    <source>
        <dbReference type="Proteomes" id="UP000572817"/>
    </source>
</evidence>
<keyword evidence="9" id="KW-1185">Reference proteome</keyword>
<dbReference type="AlphaFoldDB" id="A0A8H4IZM8"/>
<feature type="transmembrane region" description="Helical" evidence="7">
    <location>
        <begin position="258"/>
        <end position="280"/>
    </location>
</feature>
<accession>A0A8H4IZM8</accession>
<evidence type="ECO:0000256" key="5">
    <source>
        <dbReference type="ARBA" id="ARBA00023136"/>
    </source>
</evidence>
<evidence type="ECO:0000256" key="3">
    <source>
        <dbReference type="ARBA" id="ARBA00022692"/>
    </source>
</evidence>
<evidence type="ECO:0000256" key="2">
    <source>
        <dbReference type="ARBA" id="ARBA00022448"/>
    </source>
</evidence>
<proteinExistence type="inferred from homology"/>
<organism evidence="8 9">
    <name type="scientific">Botryosphaeria dothidea</name>
    <dbReference type="NCBI Taxonomy" id="55169"/>
    <lineage>
        <taxon>Eukaryota</taxon>
        <taxon>Fungi</taxon>
        <taxon>Dikarya</taxon>
        <taxon>Ascomycota</taxon>
        <taxon>Pezizomycotina</taxon>
        <taxon>Dothideomycetes</taxon>
        <taxon>Dothideomycetes incertae sedis</taxon>
        <taxon>Botryosphaeriales</taxon>
        <taxon>Botryosphaeriaceae</taxon>
        <taxon>Botryosphaeria</taxon>
    </lineage>
</organism>
<dbReference type="GO" id="GO:0022857">
    <property type="term" value="F:transmembrane transporter activity"/>
    <property type="evidence" value="ECO:0007669"/>
    <property type="project" value="InterPro"/>
</dbReference>
<dbReference type="Pfam" id="PF07690">
    <property type="entry name" value="MFS_1"/>
    <property type="match status" value="1"/>
</dbReference>
<feature type="transmembrane region" description="Helical" evidence="7">
    <location>
        <begin position="121"/>
        <end position="141"/>
    </location>
</feature>
<gene>
    <name evidence="8" type="ORF">GTA08_BOTSDO02526</name>
</gene>